<dbReference type="RefSeq" id="WP_156805855.1">
    <property type="nucleotide sequence ID" value="NZ_JBHSOJ010000001.1"/>
</dbReference>
<dbReference type="InterPro" id="IPR036249">
    <property type="entry name" value="Thioredoxin-like_sf"/>
</dbReference>
<reference evidence="3" key="1">
    <citation type="journal article" date="2019" name="Int. J. Syst. Evol. Microbiol.">
        <title>The Global Catalogue of Microorganisms (GCM) 10K type strain sequencing project: providing services to taxonomists for standard genome sequencing and annotation.</title>
        <authorList>
            <consortium name="The Broad Institute Genomics Platform"/>
            <consortium name="The Broad Institute Genome Sequencing Center for Infectious Disease"/>
            <person name="Wu L."/>
            <person name="Ma J."/>
        </authorList>
    </citation>
    <scope>NUCLEOTIDE SEQUENCE [LARGE SCALE GENOMIC DNA]</scope>
    <source>
        <strain evidence="3">DT43</strain>
    </source>
</reference>
<dbReference type="Proteomes" id="UP001596110">
    <property type="component" value="Unassembled WGS sequence"/>
</dbReference>
<organism evidence="2 3">
    <name type="scientific">Streptococcus caledonicus</name>
    <dbReference type="NCBI Taxonomy" id="2614158"/>
    <lineage>
        <taxon>Bacteria</taxon>
        <taxon>Bacillati</taxon>
        <taxon>Bacillota</taxon>
        <taxon>Bacilli</taxon>
        <taxon>Lactobacillales</taxon>
        <taxon>Streptococcaceae</taxon>
        <taxon>Streptococcus</taxon>
    </lineage>
</organism>
<keyword evidence="3" id="KW-1185">Reference proteome</keyword>
<protein>
    <submittedName>
        <fullName evidence="2">Thioredoxin family protein</fullName>
    </submittedName>
</protein>
<gene>
    <name evidence="2" type="ORF">ACFPQ3_00335</name>
</gene>
<dbReference type="Gene3D" id="3.40.30.10">
    <property type="entry name" value="Glutaredoxin"/>
    <property type="match status" value="1"/>
</dbReference>
<name>A0ABW0UBI2_9STRE</name>
<feature type="domain" description="Thioredoxin" evidence="1">
    <location>
        <begin position="26"/>
        <end position="152"/>
    </location>
</feature>
<comment type="caution">
    <text evidence="2">The sequence shown here is derived from an EMBL/GenBank/DDBJ whole genome shotgun (WGS) entry which is preliminary data.</text>
</comment>
<proteinExistence type="predicted"/>
<evidence type="ECO:0000313" key="2">
    <source>
        <dbReference type="EMBL" id="MFC5630089.1"/>
    </source>
</evidence>
<dbReference type="EMBL" id="JBHSOJ010000001">
    <property type="protein sequence ID" value="MFC5630089.1"/>
    <property type="molecule type" value="Genomic_DNA"/>
</dbReference>
<accession>A0ABW0UBI2</accession>
<dbReference type="PROSITE" id="PS51257">
    <property type="entry name" value="PROKAR_LIPOPROTEIN"/>
    <property type="match status" value="1"/>
</dbReference>
<dbReference type="CDD" id="cd02947">
    <property type="entry name" value="TRX_family"/>
    <property type="match status" value="1"/>
</dbReference>
<dbReference type="InterPro" id="IPR046698">
    <property type="entry name" value="PedC-like"/>
</dbReference>
<evidence type="ECO:0000313" key="3">
    <source>
        <dbReference type="Proteomes" id="UP001596110"/>
    </source>
</evidence>
<dbReference type="PROSITE" id="PS51352">
    <property type="entry name" value="THIOREDOXIN_2"/>
    <property type="match status" value="1"/>
</dbReference>
<evidence type="ECO:0000259" key="1">
    <source>
        <dbReference type="PROSITE" id="PS51352"/>
    </source>
</evidence>
<dbReference type="SUPFAM" id="SSF52833">
    <property type="entry name" value="Thioredoxin-like"/>
    <property type="match status" value="1"/>
</dbReference>
<sequence>MLKKILVTVSFFMISILLMSCGRQSSSELQEKKTGTYQESVANLEEITLQELNEKIANSEEFLIYLGRPTCEYCQAFVPKLAEAYQDKSVKIYYLDSDEADAKAWDEFIAYFGIKTVPHFSYFSDKQMVDSLLKGSESTVDEIKAFIEKYSE</sequence>
<dbReference type="Pfam" id="PF20207">
    <property type="entry name" value="DUF6568"/>
    <property type="match status" value="1"/>
</dbReference>
<dbReference type="InterPro" id="IPR013766">
    <property type="entry name" value="Thioredoxin_domain"/>
</dbReference>